<gene>
    <name evidence="2" type="ORF">IWA51_10990</name>
</gene>
<dbReference type="NCBIfam" id="NF002449">
    <property type="entry name" value="PRK01617.1"/>
    <property type="match status" value="1"/>
</dbReference>
<name>A0A7T3RCT5_9SPIR</name>
<dbReference type="AlphaFoldDB" id="A0A7T3RCT5"/>
<accession>A0A7T3RCT5</accession>
<sequence>MSENKDLCPCGSGKAYSDCCEVYIKGTAKAPTAEALMRARYTAYVKHEIDFIINSCEKGDKIAEIDRKATEDWSNKSTWHGLKILRTEKGTENDDEGIVEFEATYTQKGIRDVHHEIGGFRKVDGEWLYSEGMMRPTTVVREGRKIGRNEPCPCGSGKKYKNCCGKN</sequence>
<dbReference type="SUPFAM" id="SSF103642">
    <property type="entry name" value="Sec-C motif"/>
    <property type="match status" value="1"/>
</dbReference>
<evidence type="ECO:0000259" key="1">
    <source>
        <dbReference type="Pfam" id="PF17775"/>
    </source>
</evidence>
<evidence type="ECO:0000313" key="2">
    <source>
        <dbReference type="EMBL" id="QQA00766.1"/>
    </source>
</evidence>
<dbReference type="EMBL" id="CP064936">
    <property type="protein sequence ID" value="QQA00766.1"/>
    <property type="molecule type" value="Genomic_DNA"/>
</dbReference>
<organism evidence="2 3">
    <name type="scientific">Treponema peruense</name>
    <dbReference type="NCBI Taxonomy" id="2787628"/>
    <lineage>
        <taxon>Bacteria</taxon>
        <taxon>Pseudomonadati</taxon>
        <taxon>Spirochaetota</taxon>
        <taxon>Spirochaetia</taxon>
        <taxon>Spirochaetales</taxon>
        <taxon>Treponemataceae</taxon>
        <taxon>Treponema</taxon>
    </lineage>
</organism>
<feature type="domain" description="YchJ-like middle NTF2-like" evidence="1">
    <location>
        <begin position="32"/>
        <end position="132"/>
    </location>
</feature>
<evidence type="ECO:0000313" key="3">
    <source>
        <dbReference type="Proteomes" id="UP000595224"/>
    </source>
</evidence>
<dbReference type="PANTHER" id="PTHR33747:SF1">
    <property type="entry name" value="ADENYLATE CYCLASE-ASSOCIATED CAP C-TERMINAL DOMAIN-CONTAINING PROTEIN"/>
    <property type="match status" value="1"/>
</dbReference>
<dbReference type="InterPro" id="IPR032710">
    <property type="entry name" value="NTF2-like_dom_sf"/>
</dbReference>
<dbReference type="Pfam" id="PF02810">
    <property type="entry name" value="SEC-C"/>
    <property type="match status" value="2"/>
</dbReference>
<dbReference type="SUPFAM" id="SSF54427">
    <property type="entry name" value="NTF2-like"/>
    <property type="match status" value="1"/>
</dbReference>
<dbReference type="RefSeq" id="WP_198442455.1">
    <property type="nucleotide sequence ID" value="NZ_CBCSHE010000020.1"/>
</dbReference>
<dbReference type="KEGG" id="tper:IWA51_10990"/>
<dbReference type="InterPro" id="IPR004027">
    <property type="entry name" value="SEC_C_motif"/>
</dbReference>
<dbReference type="Proteomes" id="UP000595224">
    <property type="component" value="Chromosome"/>
</dbReference>
<dbReference type="PANTHER" id="PTHR33747">
    <property type="entry name" value="UPF0225 PROTEIN SCO1677"/>
    <property type="match status" value="1"/>
</dbReference>
<keyword evidence="3" id="KW-1185">Reference proteome</keyword>
<protein>
    <submittedName>
        <fullName evidence="2">YchJ family protein</fullName>
    </submittedName>
</protein>
<dbReference type="Gene3D" id="3.10.450.50">
    <property type="match status" value="1"/>
</dbReference>
<dbReference type="InterPro" id="IPR048469">
    <property type="entry name" value="YchJ-like_M"/>
</dbReference>
<dbReference type="NCBIfam" id="NF002486">
    <property type="entry name" value="PRK01752.1"/>
    <property type="match status" value="1"/>
</dbReference>
<proteinExistence type="predicted"/>
<reference evidence="2 3" key="1">
    <citation type="submission" date="2020-11" db="EMBL/GenBank/DDBJ databases">
        <title>Treponema Peruensis nv. sp., first commensal Treponema isolated from human feces.</title>
        <authorList>
            <person name="Belkhou C."/>
            <person name="Raes J."/>
        </authorList>
    </citation>
    <scope>NUCLEOTIDE SEQUENCE [LARGE SCALE GENOMIC DNA]</scope>
    <source>
        <strain evidence="2 3">RCC2812</strain>
    </source>
</reference>
<dbReference type="Pfam" id="PF17775">
    <property type="entry name" value="YchJ_M-like"/>
    <property type="match status" value="1"/>
</dbReference>